<keyword evidence="6 14" id="KW-0547">Nucleotide-binding</keyword>
<evidence type="ECO:0000256" key="13">
    <source>
        <dbReference type="ARBA" id="ARBA00061570"/>
    </source>
</evidence>
<comment type="subunit">
    <text evidence="14">Homohexamer.</text>
</comment>
<dbReference type="InterPro" id="IPR037219">
    <property type="entry name" value="Peptidase_M41-like"/>
</dbReference>
<evidence type="ECO:0000256" key="1">
    <source>
        <dbReference type="ARBA" id="ARBA00004370"/>
    </source>
</evidence>
<keyword evidence="7 14" id="KW-0378">Hydrolase</keyword>
<dbReference type="InterPro" id="IPR041569">
    <property type="entry name" value="AAA_lid_3"/>
</dbReference>
<dbReference type="InterPro" id="IPR027417">
    <property type="entry name" value="P-loop_NTPase"/>
</dbReference>
<evidence type="ECO:0000256" key="7">
    <source>
        <dbReference type="ARBA" id="ARBA00022801"/>
    </source>
</evidence>
<dbReference type="EC" id="3.4.24.-" evidence="14"/>
<dbReference type="HAMAP" id="MF_01458">
    <property type="entry name" value="FtsH"/>
    <property type="match status" value="1"/>
</dbReference>
<dbReference type="GO" id="GO:0004176">
    <property type="term" value="F:ATP-dependent peptidase activity"/>
    <property type="evidence" value="ECO:0007669"/>
    <property type="project" value="InterPro"/>
</dbReference>
<dbReference type="GO" id="GO:0005524">
    <property type="term" value="F:ATP binding"/>
    <property type="evidence" value="ECO:0007669"/>
    <property type="project" value="UniProtKB-UniRule"/>
</dbReference>
<evidence type="ECO:0000256" key="12">
    <source>
        <dbReference type="ARBA" id="ARBA00023136"/>
    </source>
</evidence>
<comment type="similarity">
    <text evidence="15">Belongs to the AAA ATPase family.</text>
</comment>
<comment type="similarity">
    <text evidence="13 14">In the central section; belongs to the AAA ATPase family.</text>
</comment>
<evidence type="ECO:0000256" key="6">
    <source>
        <dbReference type="ARBA" id="ARBA00022741"/>
    </source>
</evidence>
<dbReference type="InterPro" id="IPR003960">
    <property type="entry name" value="ATPase_AAA_CS"/>
</dbReference>
<evidence type="ECO:0000256" key="2">
    <source>
        <dbReference type="ARBA" id="ARBA00010044"/>
    </source>
</evidence>
<feature type="compositionally biased region" description="Pro residues" evidence="16">
    <location>
        <begin position="1"/>
        <end position="10"/>
    </location>
</feature>
<dbReference type="GO" id="GO:0008270">
    <property type="term" value="F:zinc ion binding"/>
    <property type="evidence" value="ECO:0007669"/>
    <property type="project" value="UniProtKB-UniRule"/>
</dbReference>
<dbReference type="PANTHER" id="PTHR23076">
    <property type="entry name" value="METALLOPROTEASE M41 FTSH"/>
    <property type="match status" value="1"/>
</dbReference>
<feature type="region of interest" description="Disordered" evidence="16">
    <location>
        <begin position="1"/>
        <end position="41"/>
    </location>
</feature>
<evidence type="ECO:0000256" key="11">
    <source>
        <dbReference type="ARBA" id="ARBA00023049"/>
    </source>
</evidence>
<dbReference type="GO" id="GO:0004222">
    <property type="term" value="F:metalloendopeptidase activity"/>
    <property type="evidence" value="ECO:0007669"/>
    <property type="project" value="InterPro"/>
</dbReference>
<dbReference type="InterPro" id="IPR005936">
    <property type="entry name" value="FtsH"/>
</dbReference>
<evidence type="ECO:0000256" key="9">
    <source>
        <dbReference type="ARBA" id="ARBA00022840"/>
    </source>
</evidence>
<feature type="binding site" evidence="14">
    <location>
        <begin position="261"/>
        <end position="268"/>
    </location>
    <ligand>
        <name>ATP</name>
        <dbReference type="ChEBI" id="CHEBI:30616"/>
    </ligand>
</feature>
<gene>
    <name evidence="14 18" type="primary">ftsH</name>
    <name evidence="18" type="ORF">Mal64_19930</name>
</gene>
<comment type="similarity">
    <text evidence="2 14">In the C-terminal section; belongs to the peptidase M41 family.</text>
</comment>
<dbReference type="InterPro" id="IPR003959">
    <property type="entry name" value="ATPase_AAA_core"/>
</dbReference>
<dbReference type="SMART" id="SM00382">
    <property type="entry name" value="AAA"/>
    <property type="match status" value="1"/>
</dbReference>
<keyword evidence="9 14" id="KW-0067">ATP-binding</keyword>
<dbReference type="PROSITE" id="PS00674">
    <property type="entry name" value="AAA"/>
    <property type="match status" value="1"/>
</dbReference>
<protein>
    <recommendedName>
        <fullName evidence="14">ATP-dependent zinc metalloprotease FtsH</fullName>
        <ecNumber evidence="14">3.4.24.-</ecNumber>
    </recommendedName>
</protein>
<evidence type="ECO:0000256" key="4">
    <source>
        <dbReference type="ARBA" id="ARBA00022692"/>
    </source>
</evidence>
<dbReference type="FunFam" id="1.10.8.60:FF:000001">
    <property type="entry name" value="ATP-dependent zinc metalloprotease FtsH"/>
    <property type="match status" value="1"/>
</dbReference>
<dbReference type="GO" id="GO:0016887">
    <property type="term" value="F:ATP hydrolysis activity"/>
    <property type="evidence" value="ECO:0007669"/>
    <property type="project" value="UniProtKB-UniRule"/>
</dbReference>
<dbReference type="RefSeq" id="WP_146399628.1">
    <property type="nucleotide sequence ID" value="NZ_SJPQ01000002.1"/>
</dbReference>
<evidence type="ECO:0000313" key="19">
    <source>
        <dbReference type="Proteomes" id="UP000315440"/>
    </source>
</evidence>
<keyword evidence="19" id="KW-1185">Reference proteome</keyword>
<comment type="cofactor">
    <cofactor evidence="14">
        <name>Zn(2+)</name>
        <dbReference type="ChEBI" id="CHEBI:29105"/>
    </cofactor>
    <text evidence="14">Binds 1 zinc ion per subunit.</text>
</comment>
<comment type="function">
    <text evidence="14">Acts as a processive, ATP-dependent zinc metallopeptidase for both cytoplasmic and membrane proteins. Plays a role in the quality control of integral membrane proteins.</text>
</comment>
<keyword evidence="4 14" id="KW-0812">Transmembrane</keyword>
<organism evidence="18 19">
    <name type="scientific">Pseudobythopirellula maris</name>
    <dbReference type="NCBI Taxonomy" id="2527991"/>
    <lineage>
        <taxon>Bacteria</taxon>
        <taxon>Pseudomonadati</taxon>
        <taxon>Planctomycetota</taxon>
        <taxon>Planctomycetia</taxon>
        <taxon>Pirellulales</taxon>
        <taxon>Lacipirellulaceae</taxon>
        <taxon>Pseudobythopirellula</taxon>
    </lineage>
</organism>
<dbReference type="PANTHER" id="PTHR23076:SF97">
    <property type="entry name" value="ATP-DEPENDENT ZINC METALLOPROTEASE YME1L1"/>
    <property type="match status" value="1"/>
</dbReference>
<dbReference type="InterPro" id="IPR003593">
    <property type="entry name" value="AAA+_ATPase"/>
</dbReference>
<feature type="transmembrane region" description="Helical" evidence="14">
    <location>
        <begin position="166"/>
        <end position="186"/>
    </location>
</feature>
<evidence type="ECO:0000256" key="14">
    <source>
        <dbReference type="HAMAP-Rule" id="MF_01458"/>
    </source>
</evidence>
<dbReference type="InterPro" id="IPR000642">
    <property type="entry name" value="Peptidase_M41"/>
</dbReference>
<dbReference type="FunFam" id="1.20.58.760:FF:000001">
    <property type="entry name" value="ATP-dependent zinc metalloprotease FtsH"/>
    <property type="match status" value="1"/>
</dbReference>
<comment type="subcellular location">
    <subcellularLocation>
        <location evidence="14">Cell membrane</location>
        <topology evidence="14">Multi-pass membrane protein</topology>
        <orientation evidence="14">Cytoplasmic side</orientation>
    </subcellularLocation>
    <subcellularLocation>
        <location evidence="1">Membrane</location>
    </subcellularLocation>
</comment>
<dbReference type="GO" id="GO:0005886">
    <property type="term" value="C:plasma membrane"/>
    <property type="evidence" value="ECO:0007669"/>
    <property type="project" value="UniProtKB-SubCell"/>
</dbReference>
<sequence>MASESPPPTGPKDSSSPAKPPQGGPAGRGPTEPKDRDGKRPLPRSSWYLLILMLTVGVLAVGSFASAPSEISFTMFEEQLEQKNVKRLIVSGQTAIGEFITPPLAPTASDDQAADADSATPAEPVRLNDRFLVTLPTPFLEEGLRKQVTDSGAEWKIEQPFDYDSLLALMWLGLLIFMGVMLWNFARRTREQMMGGGMLGSVTRSPARRYDSEDEGRKTFDDVAGLKGVKSDLKEIVEFLSDPEKFHKLGARVPKGVLLNGPPGTGKTLLAKAIAGEAGVPFFSISGSEFIQLFVGVGASRVRDMFKTAKKAAPAILFIDEIDAIGRQRGAGLGGGHDEREQTLNQILSEMDGFTQSETVIVIAATNRPDVLDPALLRPGRFDRHITVDRPTIEGREQLFEVHSKDVPIGEDVDFKRLARATVGSTGADIMNLVNEAALWATRQERKVVTMEDFEYARDKMLMGDRREDVLTEREKRVTAFHEAGHALLCWLLPSGNLLHKVTIIPRGRALGVTQYVPEEDRHNMSEREMHARLAMALAGRAAEQLVIGELSAGAESDLKQATQIARRMVTHWGMSERIGPVAFHTHDSDPFLGREITQEHRDFSEHTLQVIDEETTRILREAADVARTTIEQNRDKLDKMAAALLEREEIDETEMTELIGPAAKLPEVPAPDGYSEATNGAPASTARESE</sequence>
<feature type="transmembrane region" description="Helical" evidence="14">
    <location>
        <begin position="46"/>
        <end position="67"/>
    </location>
</feature>
<dbReference type="Gene3D" id="3.40.50.300">
    <property type="entry name" value="P-loop containing nucleotide triphosphate hydrolases"/>
    <property type="match status" value="1"/>
</dbReference>
<dbReference type="SUPFAM" id="SSF52540">
    <property type="entry name" value="P-loop containing nucleoside triphosphate hydrolases"/>
    <property type="match status" value="1"/>
</dbReference>
<dbReference type="Pfam" id="PF00004">
    <property type="entry name" value="AAA"/>
    <property type="match status" value="1"/>
</dbReference>
<comment type="caution">
    <text evidence="18">The sequence shown here is derived from an EMBL/GenBank/DDBJ whole genome shotgun (WGS) entry which is preliminary data.</text>
</comment>
<feature type="binding site" evidence="14">
    <location>
        <position position="558"/>
    </location>
    <ligand>
        <name>Zn(2+)</name>
        <dbReference type="ChEBI" id="CHEBI:29105"/>
        <note>catalytic</note>
    </ligand>
</feature>
<evidence type="ECO:0000256" key="10">
    <source>
        <dbReference type="ARBA" id="ARBA00022989"/>
    </source>
</evidence>
<evidence type="ECO:0000256" key="8">
    <source>
        <dbReference type="ARBA" id="ARBA00022833"/>
    </source>
</evidence>
<keyword evidence="11 14" id="KW-0482">Metalloprotease</keyword>
<feature type="domain" description="AAA+ ATPase" evidence="17">
    <location>
        <begin position="253"/>
        <end position="392"/>
    </location>
</feature>
<feature type="binding site" evidence="14">
    <location>
        <position position="482"/>
    </location>
    <ligand>
        <name>Zn(2+)</name>
        <dbReference type="ChEBI" id="CHEBI:29105"/>
        <note>catalytic</note>
    </ligand>
</feature>
<dbReference type="CDD" id="cd19501">
    <property type="entry name" value="RecA-like_FtsH"/>
    <property type="match status" value="1"/>
</dbReference>
<dbReference type="NCBIfam" id="TIGR01241">
    <property type="entry name" value="FtsH_fam"/>
    <property type="match status" value="1"/>
</dbReference>
<feature type="compositionally biased region" description="Basic and acidic residues" evidence="16">
    <location>
        <begin position="31"/>
        <end position="40"/>
    </location>
</feature>
<dbReference type="Proteomes" id="UP000315440">
    <property type="component" value="Unassembled WGS sequence"/>
</dbReference>
<evidence type="ECO:0000259" key="17">
    <source>
        <dbReference type="SMART" id="SM00382"/>
    </source>
</evidence>
<dbReference type="AlphaFoldDB" id="A0A5C5ZMW6"/>
<keyword evidence="3 14" id="KW-0645">Protease</keyword>
<keyword evidence="12 14" id="KW-0472">Membrane</keyword>
<evidence type="ECO:0000256" key="5">
    <source>
        <dbReference type="ARBA" id="ARBA00022723"/>
    </source>
</evidence>
<keyword evidence="10 14" id="KW-1133">Transmembrane helix</keyword>
<evidence type="ECO:0000313" key="18">
    <source>
        <dbReference type="EMBL" id="TWT88510.1"/>
    </source>
</evidence>
<dbReference type="GO" id="GO:0030163">
    <property type="term" value="P:protein catabolic process"/>
    <property type="evidence" value="ECO:0007669"/>
    <property type="project" value="UniProtKB-UniRule"/>
</dbReference>
<reference evidence="18 19" key="1">
    <citation type="submission" date="2019-02" db="EMBL/GenBank/DDBJ databases">
        <title>Deep-cultivation of Planctomycetes and their phenomic and genomic characterization uncovers novel biology.</title>
        <authorList>
            <person name="Wiegand S."/>
            <person name="Jogler M."/>
            <person name="Boedeker C."/>
            <person name="Pinto D."/>
            <person name="Vollmers J."/>
            <person name="Rivas-Marin E."/>
            <person name="Kohn T."/>
            <person name="Peeters S.H."/>
            <person name="Heuer A."/>
            <person name="Rast P."/>
            <person name="Oberbeckmann S."/>
            <person name="Bunk B."/>
            <person name="Jeske O."/>
            <person name="Meyerdierks A."/>
            <person name="Storesund J.E."/>
            <person name="Kallscheuer N."/>
            <person name="Luecker S."/>
            <person name="Lage O.M."/>
            <person name="Pohl T."/>
            <person name="Merkel B.J."/>
            <person name="Hornburger P."/>
            <person name="Mueller R.-W."/>
            <person name="Bruemmer F."/>
            <person name="Labrenz M."/>
            <person name="Spormann A.M."/>
            <person name="Op Den Camp H."/>
            <person name="Overmann J."/>
            <person name="Amann R."/>
            <person name="Jetten M.S.M."/>
            <person name="Mascher T."/>
            <person name="Medema M.H."/>
            <person name="Devos D.P."/>
            <person name="Kaster A.-K."/>
            <person name="Ovreas L."/>
            <person name="Rohde M."/>
            <person name="Galperin M.Y."/>
            <person name="Jogler C."/>
        </authorList>
    </citation>
    <scope>NUCLEOTIDE SEQUENCE [LARGE SCALE GENOMIC DNA]</scope>
    <source>
        <strain evidence="18 19">Mal64</strain>
    </source>
</reference>
<dbReference type="SUPFAM" id="SSF140990">
    <property type="entry name" value="FtsH protease domain-like"/>
    <property type="match status" value="1"/>
</dbReference>
<keyword evidence="8 14" id="KW-0862">Zinc</keyword>
<accession>A0A5C5ZMW6</accession>
<dbReference type="GO" id="GO:0006508">
    <property type="term" value="P:proteolysis"/>
    <property type="evidence" value="ECO:0007669"/>
    <property type="project" value="UniProtKB-KW"/>
</dbReference>
<proteinExistence type="inferred from homology"/>
<dbReference type="Gene3D" id="1.10.8.60">
    <property type="match status" value="1"/>
</dbReference>
<dbReference type="FunFam" id="3.40.50.300:FF:000001">
    <property type="entry name" value="ATP-dependent zinc metalloprotease FtsH"/>
    <property type="match status" value="1"/>
</dbReference>
<dbReference type="Pfam" id="PF01434">
    <property type="entry name" value="Peptidase_M41"/>
    <property type="match status" value="1"/>
</dbReference>
<keyword evidence="14" id="KW-1003">Cell membrane</keyword>
<name>A0A5C5ZMW6_9BACT</name>
<dbReference type="OrthoDB" id="9809379at2"/>
<evidence type="ECO:0000256" key="3">
    <source>
        <dbReference type="ARBA" id="ARBA00022670"/>
    </source>
</evidence>
<keyword evidence="5 14" id="KW-0479">Metal-binding</keyword>
<dbReference type="Pfam" id="PF17862">
    <property type="entry name" value="AAA_lid_3"/>
    <property type="match status" value="1"/>
</dbReference>
<evidence type="ECO:0000256" key="16">
    <source>
        <dbReference type="SAM" id="MobiDB-lite"/>
    </source>
</evidence>
<feature type="active site" evidence="14">
    <location>
        <position position="483"/>
    </location>
</feature>
<feature type="binding site" evidence="14">
    <location>
        <position position="486"/>
    </location>
    <ligand>
        <name>Zn(2+)</name>
        <dbReference type="ChEBI" id="CHEBI:29105"/>
        <note>catalytic</note>
    </ligand>
</feature>
<feature type="region of interest" description="Disordered" evidence="16">
    <location>
        <begin position="653"/>
        <end position="691"/>
    </location>
</feature>
<dbReference type="Gene3D" id="1.20.58.760">
    <property type="entry name" value="Peptidase M41"/>
    <property type="match status" value="1"/>
</dbReference>
<dbReference type="EMBL" id="SJPQ01000002">
    <property type="protein sequence ID" value="TWT88510.1"/>
    <property type="molecule type" value="Genomic_DNA"/>
</dbReference>
<evidence type="ECO:0000256" key="15">
    <source>
        <dbReference type="RuleBase" id="RU003651"/>
    </source>
</evidence>